<dbReference type="RefSeq" id="WP_238313944.1">
    <property type="nucleotide sequence ID" value="NZ_BPQH01000019.1"/>
</dbReference>
<comment type="caution">
    <text evidence="2">The sequence shown here is derived from an EMBL/GenBank/DDBJ whole genome shotgun (WGS) entry which is preliminary data.</text>
</comment>
<accession>A0ABQ4R642</accession>
<evidence type="ECO:0008006" key="4">
    <source>
        <dbReference type="Google" id="ProtNLM"/>
    </source>
</evidence>
<protein>
    <recommendedName>
        <fullName evidence="4">CcmD family protein</fullName>
    </recommendedName>
</protein>
<feature type="region of interest" description="Disordered" evidence="1">
    <location>
        <begin position="32"/>
        <end position="54"/>
    </location>
</feature>
<evidence type="ECO:0000313" key="3">
    <source>
        <dbReference type="Proteomes" id="UP001055167"/>
    </source>
</evidence>
<dbReference type="Proteomes" id="UP001055167">
    <property type="component" value="Unassembled WGS sequence"/>
</dbReference>
<reference evidence="2" key="1">
    <citation type="journal article" date="2021" name="Front. Microbiol.">
        <title>Comprehensive Comparative Genomics and Phenotyping of Methylobacterium Species.</title>
        <authorList>
            <person name="Alessa O."/>
            <person name="Ogura Y."/>
            <person name="Fujitani Y."/>
            <person name="Takami H."/>
            <person name="Hayashi T."/>
            <person name="Sahin N."/>
            <person name="Tani A."/>
        </authorList>
    </citation>
    <scope>NUCLEOTIDE SEQUENCE</scope>
    <source>
        <strain evidence="2">KCTC 52305</strain>
    </source>
</reference>
<keyword evidence="3" id="KW-1185">Reference proteome</keyword>
<evidence type="ECO:0000256" key="1">
    <source>
        <dbReference type="SAM" id="MobiDB-lite"/>
    </source>
</evidence>
<sequence>MKTALVVLWTLALGVGLFLMVRARIVRATQALAREAEPPAAGTRPPGTRDGPAP</sequence>
<proteinExistence type="predicted"/>
<reference evidence="2" key="2">
    <citation type="submission" date="2021-08" db="EMBL/GenBank/DDBJ databases">
        <authorList>
            <person name="Tani A."/>
            <person name="Ola A."/>
            <person name="Ogura Y."/>
            <person name="Katsura K."/>
            <person name="Hayashi T."/>
        </authorList>
    </citation>
    <scope>NUCLEOTIDE SEQUENCE</scope>
    <source>
        <strain evidence="2">KCTC 52305</strain>
    </source>
</reference>
<dbReference type="EMBL" id="BPQH01000019">
    <property type="protein sequence ID" value="GJD52390.1"/>
    <property type="molecule type" value="Genomic_DNA"/>
</dbReference>
<gene>
    <name evidence="2" type="ORF">OPKNFCMD_5155</name>
</gene>
<organism evidence="2 3">
    <name type="scientific">Methylobacterium crusticola</name>
    <dbReference type="NCBI Taxonomy" id="1697972"/>
    <lineage>
        <taxon>Bacteria</taxon>
        <taxon>Pseudomonadati</taxon>
        <taxon>Pseudomonadota</taxon>
        <taxon>Alphaproteobacteria</taxon>
        <taxon>Hyphomicrobiales</taxon>
        <taxon>Methylobacteriaceae</taxon>
        <taxon>Methylobacterium</taxon>
    </lineage>
</organism>
<evidence type="ECO:0000313" key="2">
    <source>
        <dbReference type="EMBL" id="GJD52390.1"/>
    </source>
</evidence>
<name>A0ABQ4R642_9HYPH</name>